<evidence type="ECO:0000256" key="7">
    <source>
        <dbReference type="ARBA" id="ARBA00023136"/>
    </source>
</evidence>
<dbReference type="InterPro" id="IPR037185">
    <property type="entry name" value="EmrE-like"/>
</dbReference>
<keyword evidence="4" id="KW-0762">Sugar transport</keyword>
<evidence type="ECO:0000256" key="3">
    <source>
        <dbReference type="ARBA" id="ARBA00022448"/>
    </source>
</evidence>
<evidence type="ECO:0000256" key="8">
    <source>
        <dbReference type="SAM" id="Phobius"/>
    </source>
</evidence>
<feature type="transmembrane region" description="Helical" evidence="8">
    <location>
        <begin position="266"/>
        <end position="283"/>
    </location>
</feature>
<evidence type="ECO:0000256" key="5">
    <source>
        <dbReference type="ARBA" id="ARBA00022692"/>
    </source>
</evidence>
<comment type="subcellular location">
    <subcellularLocation>
        <location evidence="1">Cell membrane</location>
        <topology evidence="1">Multi-pass membrane protein</topology>
    </subcellularLocation>
</comment>
<evidence type="ECO:0000256" key="4">
    <source>
        <dbReference type="ARBA" id="ARBA00022597"/>
    </source>
</evidence>
<protein>
    <submittedName>
        <fullName evidence="9">Multidrug DMT transporter permease</fullName>
    </submittedName>
</protein>
<dbReference type="Pfam" id="PF06800">
    <property type="entry name" value="Sugar_transport"/>
    <property type="match status" value="1"/>
</dbReference>
<dbReference type="GO" id="GO:0005886">
    <property type="term" value="C:plasma membrane"/>
    <property type="evidence" value="ECO:0007669"/>
    <property type="project" value="UniProtKB-SubCell"/>
</dbReference>
<evidence type="ECO:0000256" key="2">
    <source>
        <dbReference type="ARBA" id="ARBA00006117"/>
    </source>
</evidence>
<evidence type="ECO:0000313" key="9">
    <source>
        <dbReference type="EMBL" id="ONN43960.1"/>
    </source>
</evidence>
<organism evidence="9 10">
    <name type="scientific">Enterococcus mundtii</name>
    <dbReference type="NCBI Taxonomy" id="53346"/>
    <lineage>
        <taxon>Bacteria</taxon>
        <taxon>Bacillati</taxon>
        <taxon>Bacillota</taxon>
        <taxon>Bacilli</taxon>
        <taxon>Lactobacillales</taxon>
        <taxon>Enterococcaceae</taxon>
        <taxon>Enterococcus</taxon>
    </lineage>
</organism>
<proteinExistence type="inferred from homology"/>
<dbReference type="PANTHER" id="PTHR16119">
    <property type="entry name" value="TRANSMEMBRANE PROTEIN 144"/>
    <property type="match status" value="1"/>
</dbReference>
<dbReference type="Proteomes" id="UP000189299">
    <property type="component" value="Unassembled WGS sequence"/>
</dbReference>
<reference evidence="9 10" key="1">
    <citation type="submission" date="2016-12" db="EMBL/GenBank/DDBJ databases">
        <authorList>
            <person name="Song W.-J."/>
            <person name="Kurnit D.M."/>
        </authorList>
    </citation>
    <scope>NUCLEOTIDE SEQUENCE [LARGE SCALE GENOMIC DNA]</scope>
    <source>
        <strain evidence="9 10">CGB1038-1_S1</strain>
    </source>
</reference>
<dbReference type="RefSeq" id="WP_077151296.1">
    <property type="nucleotide sequence ID" value="NZ_CABMMO010000003.1"/>
</dbReference>
<feature type="transmembrane region" description="Helical" evidence="8">
    <location>
        <begin position="149"/>
        <end position="171"/>
    </location>
</feature>
<name>A0A1V2UKK5_ENTMU</name>
<dbReference type="PANTHER" id="PTHR16119:SF17">
    <property type="entry name" value="TRANSMEMBRANE PROTEIN 144"/>
    <property type="match status" value="1"/>
</dbReference>
<comment type="caution">
    <text evidence="9">The sequence shown here is derived from an EMBL/GenBank/DDBJ whole genome shotgun (WGS) entry which is preliminary data.</text>
</comment>
<dbReference type="InterPro" id="IPR010651">
    <property type="entry name" value="Sugar_transport"/>
</dbReference>
<feature type="transmembrane region" description="Helical" evidence="8">
    <location>
        <begin position="58"/>
        <end position="78"/>
    </location>
</feature>
<feature type="transmembrane region" description="Helical" evidence="8">
    <location>
        <begin position="177"/>
        <end position="194"/>
    </location>
</feature>
<sequence>MAIHLLFLALIPALGWGMMPILSKIMGGKSEEQLIGTTIAALLFGLIFSLFQQVTYQTVSFIVCFLSGVFWAVGQYFQFSALEKAEVSKAMPISVGTQLAFVTLISGIFLLEWTSFFVAMMSIVALAVILVGVLLVTKTSNGNSAVAKQVIVFLCISSAFLMLYVTITSYFDIHGPQVFLPQSIGMFVGGMILSMKKIRQLKVNAIARNILTGSSWVIANTTLFAVSASLGVGITYAFSQMSLLVATYGSIIILREKKTSLEKRSIYLGTLVYVVGVVGMSLLK</sequence>
<keyword evidence="6 8" id="KW-1133">Transmembrane helix</keyword>
<dbReference type="AlphaFoldDB" id="A0A1V2UKK5"/>
<feature type="transmembrane region" description="Helical" evidence="8">
    <location>
        <begin position="34"/>
        <end position="52"/>
    </location>
</feature>
<dbReference type="EMBL" id="MSTR01000003">
    <property type="protein sequence ID" value="ONN43960.1"/>
    <property type="molecule type" value="Genomic_DNA"/>
</dbReference>
<gene>
    <name evidence="9" type="ORF">BTN92_03730</name>
</gene>
<dbReference type="CDD" id="cd23110">
    <property type="entry name" value="GRP"/>
    <property type="match status" value="1"/>
</dbReference>
<dbReference type="STRING" id="53346.A5802_001164"/>
<feature type="transmembrane region" description="Helical" evidence="8">
    <location>
        <begin position="116"/>
        <end position="137"/>
    </location>
</feature>
<evidence type="ECO:0000256" key="1">
    <source>
        <dbReference type="ARBA" id="ARBA00004651"/>
    </source>
</evidence>
<dbReference type="OrthoDB" id="1452595at2"/>
<keyword evidence="5 8" id="KW-0812">Transmembrane</keyword>
<feature type="transmembrane region" description="Helical" evidence="8">
    <location>
        <begin position="6"/>
        <end position="22"/>
    </location>
</feature>
<evidence type="ECO:0000256" key="6">
    <source>
        <dbReference type="ARBA" id="ARBA00022989"/>
    </source>
</evidence>
<feature type="transmembrane region" description="Helical" evidence="8">
    <location>
        <begin position="90"/>
        <end position="110"/>
    </location>
</feature>
<comment type="similarity">
    <text evidence="2">Belongs to the GRP transporter (TC 2.A.7.5) family.</text>
</comment>
<evidence type="ECO:0000313" key="10">
    <source>
        <dbReference type="Proteomes" id="UP000189299"/>
    </source>
</evidence>
<dbReference type="GO" id="GO:0015144">
    <property type="term" value="F:carbohydrate transmembrane transporter activity"/>
    <property type="evidence" value="ECO:0007669"/>
    <property type="project" value="InterPro"/>
</dbReference>
<feature type="transmembrane region" description="Helical" evidence="8">
    <location>
        <begin position="206"/>
        <end position="228"/>
    </location>
</feature>
<dbReference type="SUPFAM" id="SSF103481">
    <property type="entry name" value="Multidrug resistance efflux transporter EmrE"/>
    <property type="match status" value="1"/>
</dbReference>
<accession>A0A1V2UKK5</accession>
<keyword evidence="7 8" id="KW-0472">Membrane</keyword>
<keyword evidence="3" id="KW-0813">Transport</keyword>